<evidence type="ECO:0000256" key="3">
    <source>
        <dbReference type="ARBA" id="ARBA00012054"/>
    </source>
</evidence>
<dbReference type="SUPFAM" id="SSF52540">
    <property type="entry name" value="P-loop containing nucleoside triphosphate hydrolases"/>
    <property type="match status" value="1"/>
</dbReference>
<evidence type="ECO:0000313" key="10">
    <source>
        <dbReference type="EMBL" id="MDQ0518035.1"/>
    </source>
</evidence>
<keyword evidence="5 9" id="KW-0547">Nucleotide-binding</keyword>
<proteinExistence type="inferred from homology"/>
<comment type="similarity">
    <text evidence="2 9">Belongs to the gluconokinase GntK/GntV family.</text>
</comment>
<accession>A0ABU0MAN4</accession>
<gene>
    <name evidence="10" type="ORF">QO015_003648</name>
</gene>
<dbReference type="InterPro" id="IPR006001">
    <property type="entry name" value="Therm_gnt_kin"/>
</dbReference>
<comment type="catalytic activity">
    <reaction evidence="8 9">
        <text>D-gluconate + ATP = 6-phospho-D-gluconate + ADP + H(+)</text>
        <dbReference type="Rhea" id="RHEA:19433"/>
        <dbReference type="ChEBI" id="CHEBI:15378"/>
        <dbReference type="ChEBI" id="CHEBI:18391"/>
        <dbReference type="ChEBI" id="CHEBI:30616"/>
        <dbReference type="ChEBI" id="CHEBI:58759"/>
        <dbReference type="ChEBI" id="CHEBI:456216"/>
        <dbReference type="EC" id="2.7.1.12"/>
    </reaction>
</comment>
<dbReference type="EMBL" id="JAUSWJ010000001">
    <property type="protein sequence ID" value="MDQ0518035.1"/>
    <property type="molecule type" value="Genomic_DNA"/>
</dbReference>
<name>A0ABU0MAN4_9HYPH</name>
<keyword evidence="4 9" id="KW-0808">Transferase</keyword>
<reference evidence="10 11" key="1">
    <citation type="submission" date="2023-07" db="EMBL/GenBank/DDBJ databases">
        <title>Genomic Encyclopedia of Type Strains, Phase IV (KMG-IV): sequencing the most valuable type-strain genomes for metagenomic binning, comparative biology and taxonomic classification.</title>
        <authorList>
            <person name="Goeker M."/>
        </authorList>
    </citation>
    <scope>NUCLEOTIDE SEQUENCE [LARGE SCALE GENOMIC DNA]</scope>
    <source>
        <strain evidence="10 11">B1-1</strain>
    </source>
</reference>
<evidence type="ECO:0000256" key="1">
    <source>
        <dbReference type="ARBA" id="ARBA00004761"/>
    </source>
</evidence>
<dbReference type="Pfam" id="PF13671">
    <property type="entry name" value="AAA_33"/>
    <property type="match status" value="1"/>
</dbReference>
<sequence>MTGTTPVLKRNLIVMGVSGSGKTTVGERLAAHFGAPFIEGDKLHPPENVAKMSAGTPLNDDDRLPWLKAIATRLAEADDAPSGVVAACSSLKRSYRAILTSGVARRTSFVFLDGSHALLAERMKTRKGHFMPASLLESQLATLERPGDDEDVIRIDLDGDIDAELEAALATIAREDAAN</sequence>
<evidence type="ECO:0000313" key="11">
    <source>
        <dbReference type="Proteomes" id="UP001223743"/>
    </source>
</evidence>
<keyword evidence="6 9" id="KW-0418">Kinase</keyword>
<dbReference type="PANTHER" id="PTHR43442">
    <property type="entry name" value="GLUCONOKINASE-RELATED"/>
    <property type="match status" value="1"/>
</dbReference>
<evidence type="ECO:0000256" key="8">
    <source>
        <dbReference type="ARBA" id="ARBA00048090"/>
    </source>
</evidence>
<dbReference type="PANTHER" id="PTHR43442:SF3">
    <property type="entry name" value="GLUCONOKINASE-RELATED"/>
    <property type="match status" value="1"/>
</dbReference>
<evidence type="ECO:0000256" key="7">
    <source>
        <dbReference type="ARBA" id="ARBA00022840"/>
    </source>
</evidence>
<dbReference type="RefSeq" id="WP_266283449.1">
    <property type="nucleotide sequence ID" value="NZ_JAPKNF010000003.1"/>
</dbReference>
<dbReference type="InterPro" id="IPR027417">
    <property type="entry name" value="P-loop_NTPase"/>
</dbReference>
<dbReference type="NCBIfam" id="TIGR01313">
    <property type="entry name" value="therm_gnt_kin"/>
    <property type="match status" value="1"/>
</dbReference>
<comment type="caution">
    <text evidence="10">The sequence shown here is derived from an EMBL/GenBank/DDBJ whole genome shotgun (WGS) entry which is preliminary data.</text>
</comment>
<dbReference type="Gene3D" id="3.40.50.300">
    <property type="entry name" value="P-loop containing nucleotide triphosphate hydrolases"/>
    <property type="match status" value="1"/>
</dbReference>
<dbReference type="Proteomes" id="UP001223743">
    <property type="component" value="Unassembled WGS sequence"/>
</dbReference>
<dbReference type="CDD" id="cd02021">
    <property type="entry name" value="GntK"/>
    <property type="match status" value="1"/>
</dbReference>
<dbReference type="EC" id="2.7.1.12" evidence="3 9"/>
<evidence type="ECO:0000256" key="4">
    <source>
        <dbReference type="ARBA" id="ARBA00022679"/>
    </source>
</evidence>
<evidence type="ECO:0000256" key="9">
    <source>
        <dbReference type="RuleBase" id="RU363066"/>
    </source>
</evidence>
<protein>
    <recommendedName>
        <fullName evidence="3 9">Gluconokinase</fullName>
        <ecNumber evidence="3 9">2.7.1.12</ecNumber>
    </recommendedName>
</protein>
<evidence type="ECO:0000256" key="6">
    <source>
        <dbReference type="ARBA" id="ARBA00022777"/>
    </source>
</evidence>
<keyword evidence="7 9" id="KW-0067">ATP-binding</keyword>
<comment type="pathway">
    <text evidence="1">Carbohydrate acid metabolism.</text>
</comment>
<evidence type="ECO:0000256" key="5">
    <source>
        <dbReference type="ARBA" id="ARBA00022741"/>
    </source>
</evidence>
<keyword evidence="11" id="KW-1185">Reference proteome</keyword>
<organism evidence="10 11">
    <name type="scientific">Kaistia geumhonensis</name>
    <dbReference type="NCBI Taxonomy" id="410839"/>
    <lineage>
        <taxon>Bacteria</taxon>
        <taxon>Pseudomonadati</taxon>
        <taxon>Pseudomonadota</taxon>
        <taxon>Alphaproteobacteria</taxon>
        <taxon>Hyphomicrobiales</taxon>
        <taxon>Kaistiaceae</taxon>
        <taxon>Kaistia</taxon>
    </lineage>
</organism>
<dbReference type="GO" id="GO:0046316">
    <property type="term" value="F:gluconokinase activity"/>
    <property type="evidence" value="ECO:0007669"/>
    <property type="project" value="UniProtKB-EC"/>
</dbReference>
<evidence type="ECO:0000256" key="2">
    <source>
        <dbReference type="ARBA" id="ARBA00008420"/>
    </source>
</evidence>